<feature type="non-terminal residue" evidence="1">
    <location>
        <position position="1"/>
    </location>
</feature>
<proteinExistence type="predicted"/>
<dbReference type="Proteomes" id="UP001057452">
    <property type="component" value="Chromosome 11"/>
</dbReference>
<dbReference type="EMBL" id="CM043795">
    <property type="protein sequence ID" value="KAI4818223.1"/>
    <property type="molecule type" value="Genomic_DNA"/>
</dbReference>
<sequence>PLTIIQFFSVSDMLSHRKDIILINDASARRGMTMAGAAVNVLAINTASSPVTNTTANPSLTHTPRPPPGLKPSPSPPISNCSCLL</sequence>
<evidence type="ECO:0000313" key="1">
    <source>
        <dbReference type="EMBL" id="KAI4818223.1"/>
    </source>
</evidence>
<comment type="caution">
    <text evidence="1">The sequence shown here is derived from an EMBL/GenBank/DDBJ whole genome shotgun (WGS) entry which is preliminary data.</text>
</comment>
<protein>
    <submittedName>
        <fullName evidence="1">Uncharacterized protein</fullName>
    </submittedName>
</protein>
<name>A0ACB9WW56_CHAAC</name>
<feature type="non-terminal residue" evidence="1">
    <location>
        <position position="85"/>
    </location>
</feature>
<reference evidence="1" key="1">
    <citation type="submission" date="2022-05" db="EMBL/GenBank/DDBJ databases">
        <title>Chromosome-level genome of Chaenocephalus aceratus.</title>
        <authorList>
            <person name="Park H."/>
        </authorList>
    </citation>
    <scope>NUCLEOTIDE SEQUENCE</scope>
    <source>
        <strain evidence="1">KU_202001</strain>
    </source>
</reference>
<keyword evidence="2" id="KW-1185">Reference proteome</keyword>
<gene>
    <name evidence="1" type="ORF">KUCAC02_011576</name>
</gene>
<evidence type="ECO:0000313" key="2">
    <source>
        <dbReference type="Proteomes" id="UP001057452"/>
    </source>
</evidence>
<accession>A0ACB9WW56</accession>
<organism evidence="1 2">
    <name type="scientific">Chaenocephalus aceratus</name>
    <name type="common">Blackfin icefish</name>
    <name type="synonym">Chaenichthys aceratus</name>
    <dbReference type="NCBI Taxonomy" id="36190"/>
    <lineage>
        <taxon>Eukaryota</taxon>
        <taxon>Metazoa</taxon>
        <taxon>Chordata</taxon>
        <taxon>Craniata</taxon>
        <taxon>Vertebrata</taxon>
        <taxon>Euteleostomi</taxon>
        <taxon>Actinopterygii</taxon>
        <taxon>Neopterygii</taxon>
        <taxon>Teleostei</taxon>
        <taxon>Neoteleostei</taxon>
        <taxon>Acanthomorphata</taxon>
        <taxon>Eupercaria</taxon>
        <taxon>Perciformes</taxon>
        <taxon>Notothenioidei</taxon>
        <taxon>Channichthyidae</taxon>
        <taxon>Chaenocephalus</taxon>
    </lineage>
</organism>